<reference evidence="3" key="1">
    <citation type="journal article" date="2006" name="Science">
        <title>Ancient noncoding elements conserved in the human genome.</title>
        <authorList>
            <person name="Venkatesh B."/>
            <person name="Kirkness E.F."/>
            <person name="Loh Y.H."/>
            <person name="Halpern A.L."/>
            <person name="Lee A.P."/>
            <person name="Johnson J."/>
            <person name="Dandona N."/>
            <person name="Viswanathan L.D."/>
            <person name="Tay A."/>
            <person name="Venter J.C."/>
            <person name="Strausberg R.L."/>
            <person name="Brenner S."/>
        </authorList>
    </citation>
    <scope>NUCLEOTIDE SEQUENCE [LARGE SCALE GENOMIC DNA]</scope>
</reference>
<dbReference type="Proteomes" id="UP000314986">
    <property type="component" value="Unassembled WGS sequence"/>
</dbReference>
<evidence type="ECO:0000313" key="2">
    <source>
        <dbReference type="Ensembl" id="ENSCMIP00000023789.1"/>
    </source>
</evidence>
<accession>A0A4W3I1T3</accession>
<reference evidence="2" key="4">
    <citation type="submission" date="2025-08" db="UniProtKB">
        <authorList>
            <consortium name="Ensembl"/>
        </authorList>
    </citation>
    <scope>IDENTIFICATION</scope>
</reference>
<dbReference type="Pfam" id="PF15369">
    <property type="entry name" value="KIAA1328"/>
    <property type="match status" value="1"/>
</dbReference>
<keyword evidence="1" id="KW-0175">Coiled coil</keyword>
<reference evidence="3" key="2">
    <citation type="journal article" date="2007" name="PLoS Biol.">
        <title>Survey sequencing and comparative analysis of the elephant shark (Callorhinchus milii) genome.</title>
        <authorList>
            <person name="Venkatesh B."/>
            <person name="Kirkness E.F."/>
            <person name="Loh Y.H."/>
            <person name="Halpern A.L."/>
            <person name="Lee A.P."/>
            <person name="Johnson J."/>
            <person name="Dandona N."/>
            <person name="Viswanathan L.D."/>
            <person name="Tay A."/>
            <person name="Venter J.C."/>
            <person name="Strausberg R.L."/>
            <person name="Brenner S."/>
        </authorList>
    </citation>
    <scope>NUCLEOTIDE SEQUENCE [LARGE SCALE GENOMIC DNA]</scope>
</reference>
<dbReference type="PANTHER" id="PTHR28375">
    <property type="entry name" value="PROTEIN HINDERIN"/>
    <property type="match status" value="1"/>
</dbReference>
<proteinExistence type="predicted"/>
<reference evidence="3" key="3">
    <citation type="journal article" date="2014" name="Nature">
        <title>Elephant shark genome provides unique insights into gnathostome evolution.</title>
        <authorList>
            <consortium name="International Elephant Shark Genome Sequencing Consortium"/>
            <person name="Venkatesh B."/>
            <person name="Lee A.P."/>
            <person name="Ravi V."/>
            <person name="Maurya A.K."/>
            <person name="Lian M.M."/>
            <person name="Swann J.B."/>
            <person name="Ohta Y."/>
            <person name="Flajnik M.F."/>
            <person name="Sutoh Y."/>
            <person name="Kasahara M."/>
            <person name="Hoon S."/>
            <person name="Gangu V."/>
            <person name="Roy S.W."/>
            <person name="Irimia M."/>
            <person name="Korzh V."/>
            <person name="Kondrychyn I."/>
            <person name="Lim Z.W."/>
            <person name="Tay B.H."/>
            <person name="Tohari S."/>
            <person name="Kong K.W."/>
            <person name="Ho S."/>
            <person name="Lorente-Galdos B."/>
            <person name="Quilez J."/>
            <person name="Marques-Bonet T."/>
            <person name="Raney B.J."/>
            <person name="Ingham P.W."/>
            <person name="Tay A."/>
            <person name="Hillier L.W."/>
            <person name="Minx P."/>
            <person name="Boehm T."/>
            <person name="Wilson R.K."/>
            <person name="Brenner S."/>
            <person name="Warren W.C."/>
        </authorList>
    </citation>
    <scope>NUCLEOTIDE SEQUENCE [LARGE SCALE GENOMIC DNA]</scope>
</reference>
<dbReference type="AlphaFoldDB" id="A0A4W3I1T3"/>
<protein>
    <submittedName>
        <fullName evidence="2">Uncharacterized protein</fullName>
    </submittedName>
</protein>
<keyword evidence="3" id="KW-1185">Reference proteome</keyword>
<evidence type="ECO:0000313" key="3">
    <source>
        <dbReference type="Proteomes" id="UP000314986"/>
    </source>
</evidence>
<dbReference type="Ensembl" id="ENSCMIT00000024191.1">
    <property type="protein sequence ID" value="ENSCMIP00000023789.1"/>
    <property type="gene ID" value="ENSCMIG00000010592.1"/>
</dbReference>
<dbReference type="InterPro" id="IPR032736">
    <property type="entry name" value="Hinderin"/>
</dbReference>
<dbReference type="PANTHER" id="PTHR28375:SF1">
    <property type="entry name" value="PROTEIN HINDERIN"/>
    <property type="match status" value="1"/>
</dbReference>
<organism evidence="2 3">
    <name type="scientific">Callorhinchus milii</name>
    <name type="common">Ghost shark</name>
    <dbReference type="NCBI Taxonomy" id="7868"/>
    <lineage>
        <taxon>Eukaryota</taxon>
        <taxon>Metazoa</taxon>
        <taxon>Chordata</taxon>
        <taxon>Craniata</taxon>
        <taxon>Vertebrata</taxon>
        <taxon>Chondrichthyes</taxon>
        <taxon>Holocephali</taxon>
        <taxon>Chimaeriformes</taxon>
        <taxon>Callorhinchidae</taxon>
        <taxon>Callorhinchus</taxon>
    </lineage>
</organism>
<name>A0A4W3I1T3_CALMI</name>
<evidence type="ECO:0000256" key="1">
    <source>
        <dbReference type="SAM" id="Coils"/>
    </source>
</evidence>
<sequence length="415" mass="46314">MCMLINATGDSKHVHTGPSAMPILQYNESLRFPNHHLNRVQHADSLPIQNGYQRKPGSTISAEPVAGRRVHLSEEVSIGAMQLGRRCDPIDPDGGRPFCQTHVVTDGADAESQFTNVNSRHSRAFSEHNGAYGTPQILPMKDQMGIITGEADGRKISTKQRQQLLCQKIELELEKERLRELLAQQEAQLLLKQQQLHQSRLDYGRFMGCLPAFENTIHNEDPTRPGKFSQNAAQHTERYFDLRKDPFHGCLQSEAKYVETPTTEPQERLSAGKNLVELFDPKLDTVRGTASLHTVGDLNRQQTTGTPLTSKKDVATSPVLIFKKVNDATGSTSPIWSETSSYEASLVDLVDSLSPISLQKPKLHTKHLHNKLRKSSAGYSGSQWLRSKPAIASTHFGESCEDLEESRMLEAIFFI</sequence>
<feature type="coiled-coil region" evidence="1">
    <location>
        <begin position="161"/>
        <end position="195"/>
    </location>
</feature>
<dbReference type="InParanoid" id="A0A4W3I1T3"/>
<reference evidence="2" key="5">
    <citation type="submission" date="2025-09" db="UniProtKB">
        <authorList>
            <consortium name="Ensembl"/>
        </authorList>
    </citation>
    <scope>IDENTIFICATION</scope>
</reference>
<dbReference type="STRING" id="7868.ENSCMIP00000023789"/>